<dbReference type="PANTHER" id="PTHR43289:SF6">
    <property type="entry name" value="SERINE_THREONINE-PROTEIN KINASE NEKL-3"/>
    <property type="match status" value="1"/>
</dbReference>
<dbReference type="STRING" id="980251.GCA_001642875_04775"/>
<dbReference type="GO" id="GO:0005524">
    <property type="term" value="F:ATP binding"/>
    <property type="evidence" value="ECO:0007669"/>
    <property type="project" value="UniProtKB-UniRule"/>
</dbReference>
<protein>
    <recommendedName>
        <fullName evidence="1">non-specific serine/threonine protein kinase</fullName>
        <ecNumber evidence="1">2.7.11.1</ecNumber>
    </recommendedName>
</protein>
<dbReference type="InterPro" id="IPR008271">
    <property type="entry name" value="Ser/Thr_kinase_AS"/>
</dbReference>
<name>A0A5B9PAM7_9BACT</name>
<keyword evidence="6 7" id="KW-0067">ATP-binding</keyword>
<keyword evidence="4 7" id="KW-0547">Nucleotide-binding</keyword>
<dbReference type="Gene3D" id="3.30.200.20">
    <property type="entry name" value="Phosphorylase Kinase, domain 1"/>
    <property type="match status" value="1"/>
</dbReference>
<dbReference type="KEGG" id="mff:MFFC18_24200"/>
<evidence type="ECO:0000256" key="6">
    <source>
        <dbReference type="ARBA" id="ARBA00022840"/>
    </source>
</evidence>
<evidence type="ECO:0000313" key="9">
    <source>
        <dbReference type="EMBL" id="QEG22539.1"/>
    </source>
</evidence>
<dbReference type="RefSeq" id="WP_075086447.1">
    <property type="nucleotide sequence ID" value="NZ_CP042912.1"/>
</dbReference>
<dbReference type="FunFam" id="1.10.510.10:FF:000021">
    <property type="entry name" value="Serine/threonine protein kinase"/>
    <property type="match status" value="1"/>
</dbReference>
<keyword evidence="5 9" id="KW-0418">Kinase</keyword>
<gene>
    <name evidence="9" type="primary">prkC_14</name>
    <name evidence="9" type="ORF">MFFC18_24200</name>
</gene>
<dbReference type="AlphaFoldDB" id="A0A5B9PAM7"/>
<evidence type="ECO:0000259" key="8">
    <source>
        <dbReference type="PROSITE" id="PS50011"/>
    </source>
</evidence>
<keyword evidence="3 9" id="KW-0808">Transferase</keyword>
<dbReference type="CDD" id="cd14014">
    <property type="entry name" value="STKc_PknB_like"/>
    <property type="match status" value="1"/>
</dbReference>
<reference evidence="9 10" key="1">
    <citation type="submission" date="2019-08" db="EMBL/GenBank/DDBJ databases">
        <title>Deep-cultivation of Planctomycetes and their phenomic and genomic characterization uncovers novel biology.</title>
        <authorList>
            <person name="Wiegand S."/>
            <person name="Jogler M."/>
            <person name="Boedeker C."/>
            <person name="Pinto D."/>
            <person name="Vollmers J."/>
            <person name="Rivas-Marin E."/>
            <person name="Kohn T."/>
            <person name="Peeters S.H."/>
            <person name="Heuer A."/>
            <person name="Rast P."/>
            <person name="Oberbeckmann S."/>
            <person name="Bunk B."/>
            <person name="Jeske O."/>
            <person name="Meyerdierks A."/>
            <person name="Storesund J.E."/>
            <person name="Kallscheuer N."/>
            <person name="Luecker S."/>
            <person name="Lage O.M."/>
            <person name="Pohl T."/>
            <person name="Merkel B.J."/>
            <person name="Hornburger P."/>
            <person name="Mueller R.-W."/>
            <person name="Bruemmer F."/>
            <person name="Labrenz M."/>
            <person name="Spormann A.M."/>
            <person name="Op den Camp H."/>
            <person name="Overmann J."/>
            <person name="Amann R."/>
            <person name="Jetten M.S.M."/>
            <person name="Mascher T."/>
            <person name="Medema M.H."/>
            <person name="Devos D.P."/>
            <person name="Kaster A.-K."/>
            <person name="Ovreas L."/>
            <person name="Rohde M."/>
            <person name="Galperin M.Y."/>
            <person name="Jogler C."/>
        </authorList>
    </citation>
    <scope>NUCLEOTIDE SEQUENCE [LARGE SCALE GENOMIC DNA]</scope>
    <source>
        <strain evidence="9 10">FC18</strain>
    </source>
</reference>
<dbReference type="InterPro" id="IPR011009">
    <property type="entry name" value="Kinase-like_dom_sf"/>
</dbReference>
<keyword evidence="10" id="KW-1185">Reference proteome</keyword>
<sequence length="521" mass="56950">MSQSKPHCDREQLAKAISQTLDDAAELKLAEHLCECASCRDELARSAGDESFWNKATANLAASATFKTDTESELHSSVFVKVDPDASDMATIGSAGSLNEEAEASLPFDPPTHPEMLGRVDGFSIEQMIGRGGMGVVYKGFDAELNRPVAIKFLAPHLSVSGVARKRFAREAQAAAAVVHPNVVPIYSIGTSQSRPYLVMALVSGRSLQKHVEEHGPMPAEDVVRIAQQIAAGLAAAHEQGLVHRDIKPANIMLEKEVSRVLITDFGLARAADDAGMTQSGWLAGTPHYMSPEQSKGDDIDHRSDLFSLGSVMYFMATGREPFRAENPYGVLQKIGAEEPKSTRSINGSIPKTLDNVITKLLSKDPSERFASATSVQEVLTQYLAYLQNPTQHSLPKVSVAAKFPWRLKATLGIAALLLAIVAAFQFDQLFYPTTPANTHVGEPVRRESSAFPLPAESTPEWISEVPDSRRWEAELASIRETITRMEQPIRSSTVRAFDQFEVEKRLLDERIRAMERSAGN</sequence>
<accession>A0A5B9PAM7</accession>
<dbReference type="EMBL" id="CP042912">
    <property type="protein sequence ID" value="QEG22539.1"/>
    <property type="molecule type" value="Genomic_DNA"/>
</dbReference>
<evidence type="ECO:0000256" key="2">
    <source>
        <dbReference type="ARBA" id="ARBA00022527"/>
    </source>
</evidence>
<dbReference type="InterPro" id="IPR017441">
    <property type="entry name" value="Protein_kinase_ATP_BS"/>
</dbReference>
<dbReference type="PROSITE" id="PS00107">
    <property type="entry name" value="PROTEIN_KINASE_ATP"/>
    <property type="match status" value="1"/>
</dbReference>
<keyword evidence="2" id="KW-0723">Serine/threonine-protein kinase</keyword>
<evidence type="ECO:0000256" key="5">
    <source>
        <dbReference type="ARBA" id="ARBA00022777"/>
    </source>
</evidence>
<feature type="binding site" evidence="7">
    <location>
        <position position="152"/>
    </location>
    <ligand>
        <name>ATP</name>
        <dbReference type="ChEBI" id="CHEBI:30616"/>
    </ligand>
</feature>
<evidence type="ECO:0000256" key="3">
    <source>
        <dbReference type="ARBA" id="ARBA00022679"/>
    </source>
</evidence>
<evidence type="ECO:0000256" key="7">
    <source>
        <dbReference type="PROSITE-ProRule" id="PRU10141"/>
    </source>
</evidence>
<dbReference type="SUPFAM" id="SSF56112">
    <property type="entry name" value="Protein kinase-like (PK-like)"/>
    <property type="match status" value="1"/>
</dbReference>
<dbReference type="GO" id="GO:0004674">
    <property type="term" value="F:protein serine/threonine kinase activity"/>
    <property type="evidence" value="ECO:0007669"/>
    <property type="project" value="UniProtKB-KW"/>
</dbReference>
<dbReference type="Proteomes" id="UP000322214">
    <property type="component" value="Chromosome"/>
</dbReference>
<proteinExistence type="predicted"/>
<dbReference type="PROSITE" id="PS00108">
    <property type="entry name" value="PROTEIN_KINASE_ST"/>
    <property type="match status" value="1"/>
</dbReference>
<dbReference type="InterPro" id="IPR000719">
    <property type="entry name" value="Prot_kinase_dom"/>
</dbReference>
<dbReference type="SMART" id="SM00220">
    <property type="entry name" value="S_TKc"/>
    <property type="match status" value="1"/>
</dbReference>
<organism evidence="9 10">
    <name type="scientific">Mariniblastus fucicola</name>
    <dbReference type="NCBI Taxonomy" id="980251"/>
    <lineage>
        <taxon>Bacteria</taxon>
        <taxon>Pseudomonadati</taxon>
        <taxon>Planctomycetota</taxon>
        <taxon>Planctomycetia</taxon>
        <taxon>Pirellulales</taxon>
        <taxon>Pirellulaceae</taxon>
        <taxon>Mariniblastus</taxon>
    </lineage>
</organism>
<evidence type="ECO:0000256" key="1">
    <source>
        <dbReference type="ARBA" id="ARBA00012513"/>
    </source>
</evidence>
<feature type="domain" description="Protein kinase" evidence="8">
    <location>
        <begin position="123"/>
        <end position="384"/>
    </location>
</feature>
<evidence type="ECO:0000256" key="4">
    <source>
        <dbReference type="ARBA" id="ARBA00022741"/>
    </source>
</evidence>
<dbReference type="PANTHER" id="PTHR43289">
    <property type="entry name" value="MITOGEN-ACTIVATED PROTEIN KINASE KINASE KINASE 20-RELATED"/>
    <property type="match status" value="1"/>
</dbReference>
<evidence type="ECO:0000313" key="10">
    <source>
        <dbReference type="Proteomes" id="UP000322214"/>
    </source>
</evidence>
<dbReference type="Pfam" id="PF00069">
    <property type="entry name" value="Pkinase"/>
    <property type="match status" value="1"/>
</dbReference>
<dbReference type="Gene3D" id="1.10.510.10">
    <property type="entry name" value="Transferase(Phosphotransferase) domain 1"/>
    <property type="match status" value="1"/>
</dbReference>
<dbReference type="PROSITE" id="PS50011">
    <property type="entry name" value="PROTEIN_KINASE_DOM"/>
    <property type="match status" value="1"/>
</dbReference>
<dbReference type="EC" id="2.7.11.1" evidence="1"/>